<protein>
    <submittedName>
        <fullName evidence="4">Phenolic glucoside malonyltransferase 1-like</fullName>
    </submittedName>
</protein>
<evidence type="ECO:0000256" key="2">
    <source>
        <dbReference type="ARBA" id="ARBA00023315"/>
    </source>
</evidence>
<dbReference type="InterPro" id="IPR051504">
    <property type="entry name" value="Plant_metabolite_acyltrans"/>
</dbReference>
<dbReference type="GeneID" id="104732932"/>
<evidence type="ECO:0000313" key="4">
    <source>
        <dbReference type="RefSeq" id="XP_010450839.1"/>
    </source>
</evidence>
<organism evidence="3 4">
    <name type="scientific">Camelina sativa</name>
    <name type="common">False flax</name>
    <name type="synonym">Myagrum sativum</name>
    <dbReference type="NCBI Taxonomy" id="90675"/>
    <lineage>
        <taxon>Eukaryota</taxon>
        <taxon>Viridiplantae</taxon>
        <taxon>Streptophyta</taxon>
        <taxon>Embryophyta</taxon>
        <taxon>Tracheophyta</taxon>
        <taxon>Spermatophyta</taxon>
        <taxon>Magnoliopsida</taxon>
        <taxon>eudicotyledons</taxon>
        <taxon>Gunneridae</taxon>
        <taxon>Pentapetalae</taxon>
        <taxon>rosids</taxon>
        <taxon>malvids</taxon>
        <taxon>Brassicales</taxon>
        <taxon>Brassicaceae</taxon>
        <taxon>Camelineae</taxon>
        <taxon>Camelina</taxon>
    </lineage>
</organism>
<evidence type="ECO:0000256" key="1">
    <source>
        <dbReference type="ARBA" id="ARBA00022679"/>
    </source>
</evidence>
<sequence>MGEEGFLASTRLVSDLVEGLDEGVVWKIPDFVELSRSLPKEAQFLSVSGSTQFGVYGLDFGWGKPEKVVGVLIDQGEAISLAENRDGNGGVEVARASAFGLGLVYGNIKLKVLKQCTVEL</sequence>
<keyword evidence="3" id="KW-1185">Reference proteome</keyword>
<name>A0ABM0V502_CAMSA</name>
<dbReference type="Proteomes" id="UP000694864">
    <property type="component" value="Chromosome 12"/>
</dbReference>
<dbReference type="RefSeq" id="XP_010450839.1">
    <property type="nucleotide sequence ID" value="XM_010452537.2"/>
</dbReference>
<dbReference type="PANTHER" id="PTHR31625">
    <property type="match status" value="1"/>
</dbReference>
<proteinExistence type="predicted"/>
<reference evidence="4" key="2">
    <citation type="submission" date="2025-08" db="UniProtKB">
        <authorList>
            <consortium name="RefSeq"/>
        </authorList>
    </citation>
    <scope>IDENTIFICATION</scope>
    <source>
        <tissue evidence="4">Leaf</tissue>
    </source>
</reference>
<keyword evidence="2" id="KW-0012">Acyltransferase</keyword>
<gene>
    <name evidence="4" type="primary">LOC104732932</name>
</gene>
<reference evidence="3" key="1">
    <citation type="journal article" date="2014" name="Nat. Commun.">
        <title>The emerging biofuel crop Camelina sativa retains a highly undifferentiated hexaploid genome structure.</title>
        <authorList>
            <person name="Kagale S."/>
            <person name="Koh C."/>
            <person name="Nixon J."/>
            <person name="Bollina V."/>
            <person name="Clarke W.E."/>
            <person name="Tuteja R."/>
            <person name="Spillane C."/>
            <person name="Robinson S.J."/>
            <person name="Links M.G."/>
            <person name="Clarke C."/>
            <person name="Higgins E.E."/>
            <person name="Huebert T."/>
            <person name="Sharpe A.G."/>
            <person name="Parkin I.A."/>
        </authorList>
    </citation>
    <scope>NUCLEOTIDE SEQUENCE [LARGE SCALE GENOMIC DNA]</scope>
    <source>
        <strain evidence="3">cv. DH55</strain>
    </source>
</reference>
<keyword evidence="1" id="KW-0808">Transferase</keyword>
<dbReference type="Gene3D" id="3.30.559.10">
    <property type="entry name" value="Chloramphenicol acetyltransferase-like domain"/>
    <property type="match status" value="1"/>
</dbReference>
<dbReference type="Pfam" id="PF02458">
    <property type="entry name" value="Transferase"/>
    <property type="match status" value="1"/>
</dbReference>
<dbReference type="InterPro" id="IPR023213">
    <property type="entry name" value="CAT-like_dom_sf"/>
</dbReference>
<accession>A0ABM0V502</accession>
<evidence type="ECO:0000313" key="3">
    <source>
        <dbReference type="Proteomes" id="UP000694864"/>
    </source>
</evidence>